<keyword evidence="15" id="KW-1185">Reference proteome</keyword>
<dbReference type="InterPro" id="IPR003710">
    <property type="entry name" value="ApbA"/>
</dbReference>
<evidence type="ECO:0000256" key="3">
    <source>
        <dbReference type="ARBA" id="ARBA00007870"/>
    </source>
</evidence>
<comment type="catalytic activity">
    <reaction evidence="10 11">
        <text>(R)-pantoate + NADP(+) = 2-dehydropantoate + NADPH + H(+)</text>
        <dbReference type="Rhea" id="RHEA:16233"/>
        <dbReference type="ChEBI" id="CHEBI:11561"/>
        <dbReference type="ChEBI" id="CHEBI:15378"/>
        <dbReference type="ChEBI" id="CHEBI:15980"/>
        <dbReference type="ChEBI" id="CHEBI:57783"/>
        <dbReference type="ChEBI" id="CHEBI:58349"/>
        <dbReference type="EC" id="1.1.1.169"/>
    </reaction>
</comment>
<dbReference type="InterPro" id="IPR013332">
    <property type="entry name" value="KPR_N"/>
</dbReference>
<feature type="domain" description="Ketopantoate reductase N-terminal" evidence="12">
    <location>
        <begin position="3"/>
        <end position="144"/>
    </location>
</feature>
<gene>
    <name evidence="14" type="ORF">NC661_09460</name>
</gene>
<dbReference type="GO" id="GO:0015940">
    <property type="term" value="P:pantothenate biosynthetic process"/>
    <property type="evidence" value="ECO:0007669"/>
    <property type="project" value="UniProtKB-KW"/>
</dbReference>
<dbReference type="InterPro" id="IPR013328">
    <property type="entry name" value="6PGD_dom2"/>
</dbReference>
<dbReference type="InterPro" id="IPR036291">
    <property type="entry name" value="NAD(P)-bd_dom_sf"/>
</dbReference>
<evidence type="ECO:0000256" key="4">
    <source>
        <dbReference type="ARBA" id="ARBA00013014"/>
    </source>
</evidence>
<reference evidence="14" key="1">
    <citation type="submission" date="2022-06" db="EMBL/GenBank/DDBJ databases">
        <title>Aquibacillus sp. a new bacterium isolated from soil saline samples.</title>
        <authorList>
            <person name="Galisteo C."/>
            <person name="De La Haba R."/>
            <person name="Sanchez-Porro C."/>
            <person name="Ventosa A."/>
        </authorList>
    </citation>
    <scope>NUCLEOTIDE SEQUENCE</scope>
    <source>
        <strain evidence="14">JCM 12387</strain>
    </source>
</reference>
<dbReference type="Proteomes" id="UP001145072">
    <property type="component" value="Unassembled WGS sequence"/>
</dbReference>
<dbReference type="Pfam" id="PF02558">
    <property type="entry name" value="ApbA"/>
    <property type="match status" value="1"/>
</dbReference>
<evidence type="ECO:0000256" key="11">
    <source>
        <dbReference type="RuleBase" id="RU362068"/>
    </source>
</evidence>
<protein>
    <recommendedName>
        <fullName evidence="5 11">2-dehydropantoate 2-reductase</fullName>
        <ecNumber evidence="4 11">1.1.1.169</ecNumber>
    </recommendedName>
    <alternativeName>
        <fullName evidence="9 11">Ketopantoate reductase</fullName>
    </alternativeName>
</protein>
<keyword evidence="7 11" id="KW-0521">NADP</keyword>
<dbReference type="NCBIfam" id="TIGR00745">
    <property type="entry name" value="apbA_panE"/>
    <property type="match status" value="1"/>
</dbReference>
<evidence type="ECO:0000256" key="6">
    <source>
        <dbReference type="ARBA" id="ARBA00022655"/>
    </source>
</evidence>
<dbReference type="InterPro" id="IPR008927">
    <property type="entry name" value="6-PGluconate_DH-like_C_sf"/>
</dbReference>
<feature type="domain" description="Ketopantoate reductase C-terminal" evidence="13">
    <location>
        <begin position="173"/>
        <end position="285"/>
    </location>
</feature>
<dbReference type="InterPro" id="IPR013752">
    <property type="entry name" value="KPA_reductase"/>
</dbReference>
<dbReference type="PANTHER" id="PTHR43765:SF2">
    <property type="entry name" value="2-DEHYDROPANTOATE 2-REDUCTASE"/>
    <property type="match status" value="1"/>
</dbReference>
<dbReference type="Pfam" id="PF08546">
    <property type="entry name" value="ApbA_C"/>
    <property type="match status" value="1"/>
</dbReference>
<dbReference type="GO" id="GO:0008677">
    <property type="term" value="F:2-dehydropantoate 2-reductase activity"/>
    <property type="evidence" value="ECO:0007669"/>
    <property type="project" value="UniProtKB-EC"/>
</dbReference>
<dbReference type="InterPro" id="IPR050838">
    <property type="entry name" value="Ketopantoate_reductase"/>
</dbReference>
<sequence>MKIGVIGGGAIGLLVSTYLSRLGHDITIYVRNKEQKDEINNQGVHLVGERPTKVTALFFHEYKEQDYVFVCVKSYQLASVIHAIKAIEAPTIFLQNGMGHVDDLQSYQLEQDIIVGTCEHGAMKKNHCSVHHTGFGKINLASLNGERDSLIRLVRVIDHPAFPFKEQNNWYKMLGEKLVVNAVINTITSIFQVKNGEILTNPYLESLAQSICNEVCVVLGFDQKREWRNVKTIIDLTKENNSSMKEDIFYNRQTEIESIIGYLLKHAKSSLPNLSFVYNAVNALQYIQEEGS</sequence>
<accession>A0A9X4AJR2</accession>
<comment type="pathway">
    <text evidence="2 11">Cofactor biosynthesis; (R)-pantothenate biosynthesis; (R)-pantoate from 3-methyl-2-oxobutanoate: step 2/2.</text>
</comment>
<comment type="function">
    <text evidence="1 11">Catalyzes the NADPH-dependent reduction of ketopantoate into pantoic acid.</text>
</comment>
<evidence type="ECO:0000256" key="10">
    <source>
        <dbReference type="ARBA" id="ARBA00048793"/>
    </source>
</evidence>
<dbReference type="AlphaFoldDB" id="A0A9X4AJR2"/>
<comment type="caution">
    <text evidence="14">The sequence shown here is derived from an EMBL/GenBank/DDBJ whole genome shotgun (WGS) entry which is preliminary data.</text>
</comment>
<dbReference type="GO" id="GO:0050661">
    <property type="term" value="F:NADP binding"/>
    <property type="evidence" value="ECO:0007669"/>
    <property type="project" value="TreeGrafter"/>
</dbReference>
<dbReference type="SUPFAM" id="SSF51735">
    <property type="entry name" value="NAD(P)-binding Rossmann-fold domains"/>
    <property type="match status" value="1"/>
</dbReference>
<dbReference type="SUPFAM" id="SSF48179">
    <property type="entry name" value="6-phosphogluconate dehydrogenase C-terminal domain-like"/>
    <property type="match status" value="1"/>
</dbReference>
<dbReference type="EC" id="1.1.1.169" evidence="4 11"/>
<evidence type="ECO:0000259" key="12">
    <source>
        <dbReference type="Pfam" id="PF02558"/>
    </source>
</evidence>
<comment type="similarity">
    <text evidence="3 11">Belongs to the ketopantoate reductase family.</text>
</comment>
<dbReference type="RefSeq" id="WP_259872155.1">
    <property type="nucleotide sequence ID" value="NZ_JAMQJZ010000006.1"/>
</dbReference>
<keyword evidence="8 11" id="KW-0560">Oxidoreductase</keyword>
<evidence type="ECO:0000259" key="13">
    <source>
        <dbReference type="Pfam" id="PF08546"/>
    </source>
</evidence>
<keyword evidence="6 11" id="KW-0566">Pantothenate biosynthesis</keyword>
<evidence type="ECO:0000256" key="7">
    <source>
        <dbReference type="ARBA" id="ARBA00022857"/>
    </source>
</evidence>
<evidence type="ECO:0000256" key="1">
    <source>
        <dbReference type="ARBA" id="ARBA00002919"/>
    </source>
</evidence>
<organism evidence="14 15">
    <name type="scientific">Aquibacillus koreensis</name>
    <dbReference type="NCBI Taxonomy" id="279446"/>
    <lineage>
        <taxon>Bacteria</taxon>
        <taxon>Bacillati</taxon>
        <taxon>Bacillota</taxon>
        <taxon>Bacilli</taxon>
        <taxon>Bacillales</taxon>
        <taxon>Bacillaceae</taxon>
        <taxon>Aquibacillus</taxon>
    </lineage>
</organism>
<dbReference type="Gene3D" id="1.10.1040.10">
    <property type="entry name" value="N-(1-d-carboxylethyl)-l-norvaline Dehydrogenase, domain 2"/>
    <property type="match status" value="1"/>
</dbReference>
<dbReference type="EMBL" id="JAMQJZ010000006">
    <property type="protein sequence ID" value="MDC3420593.1"/>
    <property type="molecule type" value="Genomic_DNA"/>
</dbReference>
<evidence type="ECO:0000256" key="2">
    <source>
        <dbReference type="ARBA" id="ARBA00004994"/>
    </source>
</evidence>
<evidence type="ECO:0000313" key="15">
    <source>
        <dbReference type="Proteomes" id="UP001145072"/>
    </source>
</evidence>
<dbReference type="GO" id="GO:0005737">
    <property type="term" value="C:cytoplasm"/>
    <property type="evidence" value="ECO:0007669"/>
    <property type="project" value="TreeGrafter"/>
</dbReference>
<evidence type="ECO:0000256" key="8">
    <source>
        <dbReference type="ARBA" id="ARBA00023002"/>
    </source>
</evidence>
<evidence type="ECO:0000256" key="9">
    <source>
        <dbReference type="ARBA" id="ARBA00032024"/>
    </source>
</evidence>
<evidence type="ECO:0000256" key="5">
    <source>
        <dbReference type="ARBA" id="ARBA00019465"/>
    </source>
</evidence>
<dbReference type="Gene3D" id="3.40.50.720">
    <property type="entry name" value="NAD(P)-binding Rossmann-like Domain"/>
    <property type="match status" value="1"/>
</dbReference>
<proteinExistence type="inferred from homology"/>
<dbReference type="PANTHER" id="PTHR43765">
    <property type="entry name" value="2-DEHYDROPANTOATE 2-REDUCTASE-RELATED"/>
    <property type="match status" value="1"/>
</dbReference>
<evidence type="ECO:0000313" key="14">
    <source>
        <dbReference type="EMBL" id="MDC3420593.1"/>
    </source>
</evidence>
<name>A0A9X4AJR2_9BACI</name>